<dbReference type="KEGG" id="mfy:HH212_13680"/>
<organism evidence="2 3">
    <name type="scientific">Massilia forsythiae</name>
    <dbReference type="NCBI Taxonomy" id="2728020"/>
    <lineage>
        <taxon>Bacteria</taxon>
        <taxon>Pseudomonadati</taxon>
        <taxon>Pseudomonadota</taxon>
        <taxon>Betaproteobacteria</taxon>
        <taxon>Burkholderiales</taxon>
        <taxon>Oxalobacteraceae</taxon>
        <taxon>Telluria group</taxon>
        <taxon>Massilia</taxon>
    </lineage>
</organism>
<keyword evidence="1" id="KW-0732">Signal</keyword>
<reference evidence="2 3" key="1">
    <citation type="submission" date="2020-04" db="EMBL/GenBank/DDBJ databases">
        <title>Genome sequencing of novel species.</title>
        <authorList>
            <person name="Heo J."/>
            <person name="Kim S.-J."/>
            <person name="Kim J.-S."/>
            <person name="Hong S.-B."/>
            <person name="Kwon S.-W."/>
        </authorList>
    </citation>
    <scope>NUCLEOTIDE SEQUENCE [LARGE SCALE GENOMIC DNA]</scope>
    <source>
        <strain evidence="2 3">GN2-R2</strain>
    </source>
</reference>
<evidence type="ECO:0000256" key="1">
    <source>
        <dbReference type="SAM" id="SignalP"/>
    </source>
</evidence>
<dbReference type="AlphaFoldDB" id="A0A7Z2VWX3"/>
<accession>A0A7Z2VWX3</accession>
<sequence length="384" mass="39211">MKKTLMLGLLASAAIRPASAVDIKAGDWTVNVGGNVNAYYTVVRCKGDADGGLALAGRTLGCGGEDHRTTVGNGLLPSGLVTSASTSQGGYDVKALIGIYVATATDSAIAQNSTVDVRQAYFSVGNAGIGSVKLGRDYGIFGSHAILGDMTLLGAGAPVQATQRGRVTLGHIGAGYAYFGHYGQVAYTAPALPHGIGLDVGLMSPVADTPIVAPPRYSARSTPQVQAQLTGAYGPVKGWLGVKSQHFEAAGTTAGNLRMNAVELGASMDAGQAGFLVNLQRGNGLGLLSDADQGDVRSTHYFLQATYKTNERLKLGLNYGKSRNGASGTGTGGLKSNANLTLGAYYALNTAVTLVGELGRTESRAFGGASSHMDGISLGGILFF</sequence>
<dbReference type="EMBL" id="CP051685">
    <property type="protein sequence ID" value="QJE00946.1"/>
    <property type="molecule type" value="Genomic_DNA"/>
</dbReference>
<proteinExistence type="predicted"/>
<dbReference type="Gene3D" id="2.40.160.10">
    <property type="entry name" value="Porin"/>
    <property type="match status" value="1"/>
</dbReference>
<dbReference type="Proteomes" id="UP000502415">
    <property type="component" value="Chromosome"/>
</dbReference>
<name>A0A7Z2VWX3_9BURK</name>
<gene>
    <name evidence="2" type="ORF">HH212_13680</name>
</gene>
<feature type="chain" id="PRO_5030630767" evidence="1">
    <location>
        <begin position="21"/>
        <end position="384"/>
    </location>
</feature>
<dbReference type="SUPFAM" id="SSF56935">
    <property type="entry name" value="Porins"/>
    <property type="match status" value="1"/>
</dbReference>
<dbReference type="InterPro" id="IPR023614">
    <property type="entry name" value="Porin_dom_sf"/>
</dbReference>
<dbReference type="RefSeq" id="WP_170202976.1">
    <property type="nucleotide sequence ID" value="NZ_CP051685.1"/>
</dbReference>
<protein>
    <submittedName>
        <fullName evidence="2">Porin</fullName>
    </submittedName>
</protein>
<feature type="signal peptide" evidence="1">
    <location>
        <begin position="1"/>
        <end position="20"/>
    </location>
</feature>
<keyword evidence="3" id="KW-1185">Reference proteome</keyword>
<evidence type="ECO:0000313" key="2">
    <source>
        <dbReference type="EMBL" id="QJE00946.1"/>
    </source>
</evidence>
<evidence type="ECO:0000313" key="3">
    <source>
        <dbReference type="Proteomes" id="UP000502415"/>
    </source>
</evidence>